<organism evidence="1 2">
    <name type="scientific">Lysinibacillus capsici</name>
    <dbReference type="NCBI Taxonomy" id="2115968"/>
    <lineage>
        <taxon>Bacteria</taxon>
        <taxon>Bacillati</taxon>
        <taxon>Bacillota</taxon>
        <taxon>Bacilli</taxon>
        <taxon>Bacillales</taxon>
        <taxon>Bacillaceae</taxon>
        <taxon>Lysinibacillus</taxon>
    </lineage>
</organism>
<evidence type="ECO:0000313" key="2">
    <source>
        <dbReference type="Proteomes" id="UP001244564"/>
    </source>
</evidence>
<protein>
    <submittedName>
        <fullName evidence="1">Uncharacterized protein</fullName>
    </submittedName>
</protein>
<keyword evidence="2" id="KW-1185">Reference proteome</keyword>
<dbReference type="EMBL" id="CP122283">
    <property type="protein sequence ID" value="WGF39779.1"/>
    <property type="molecule type" value="Genomic_DNA"/>
</dbReference>
<dbReference type="RefSeq" id="WP_081010951.1">
    <property type="nucleotide sequence ID" value="NZ_CP122283.1"/>
</dbReference>
<dbReference type="Proteomes" id="UP001244564">
    <property type="component" value="Chromosome"/>
</dbReference>
<reference evidence="1 2" key="1">
    <citation type="submission" date="2023-04" db="EMBL/GenBank/DDBJ databases">
        <title>Genomic of Lysinibacillus capsici TSBLM.</title>
        <authorList>
            <person name="Hu X.S."/>
            <person name="Yu C.H."/>
        </authorList>
    </citation>
    <scope>NUCLEOTIDE SEQUENCE [LARGE SCALE GENOMIC DNA]</scope>
    <source>
        <strain evidence="1 2">TSBLM</strain>
    </source>
</reference>
<gene>
    <name evidence="1" type="ORF">QBO96_05810</name>
</gene>
<proteinExistence type="predicted"/>
<sequence>MNSLEITQITEELFEVRLAFDGKISMQYMNRQQLIQLGSTFRIERNINTPLVKKTYLDL</sequence>
<evidence type="ECO:0000313" key="1">
    <source>
        <dbReference type="EMBL" id="WGF39779.1"/>
    </source>
</evidence>
<name>A0ABY8KNY0_9BACI</name>
<accession>A0ABY8KNY0</accession>